<keyword evidence="5 7" id="KW-0833">Ubl conjugation pathway</keyword>
<dbReference type="Pfam" id="PF04110">
    <property type="entry name" value="APG12"/>
    <property type="match status" value="1"/>
</dbReference>
<dbReference type="AlphaFoldDB" id="A0AA91PVW8"/>
<organism evidence="9 10">
    <name type="scientific">Clavispora lusitaniae</name>
    <name type="common">Candida lusitaniae</name>
    <dbReference type="NCBI Taxonomy" id="36911"/>
    <lineage>
        <taxon>Eukaryota</taxon>
        <taxon>Fungi</taxon>
        <taxon>Dikarya</taxon>
        <taxon>Ascomycota</taxon>
        <taxon>Saccharomycotina</taxon>
        <taxon>Pichiomycetes</taxon>
        <taxon>Metschnikowiaceae</taxon>
        <taxon>Clavispora</taxon>
    </lineage>
</organism>
<dbReference type="GO" id="GO:0019776">
    <property type="term" value="F:Atg8-family ligase activity"/>
    <property type="evidence" value="ECO:0007669"/>
    <property type="project" value="TreeGrafter"/>
</dbReference>
<dbReference type="GO" id="GO:0034274">
    <property type="term" value="C:Atg12-Atg5-Atg16 complex"/>
    <property type="evidence" value="ECO:0007669"/>
    <property type="project" value="TreeGrafter"/>
</dbReference>
<dbReference type="CDD" id="cd01612">
    <property type="entry name" value="Ubl_ATG12"/>
    <property type="match status" value="1"/>
</dbReference>
<keyword evidence="7" id="KW-0813">Transport</keyword>
<comment type="subcellular location">
    <subcellularLocation>
        <location evidence="1 7">Preautophagosomal structure membrane</location>
        <topology evidence="1 7">Peripheral membrane protein</topology>
    </subcellularLocation>
</comment>
<evidence type="ECO:0000256" key="3">
    <source>
        <dbReference type="ARBA" id="ARBA00015875"/>
    </source>
</evidence>
<evidence type="ECO:0000256" key="8">
    <source>
        <dbReference type="SAM" id="MobiDB-lite"/>
    </source>
</evidence>
<evidence type="ECO:0000256" key="2">
    <source>
        <dbReference type="ARBA" id="ARBA00007778"/>
    </source>
</evidence>
<keyword evidence="7" id="KW-0653">Protein transport</keyword>
<dbReference type="EMBL" id="LYUB02000019">
    <property type="protein sequence ID" value="OVF06621.1"/>
    <property type="molecule type" value="Genomic_DNA"/>
</dbReference>
<dbReference type="Proteomes" id="UP000195602">
    <property type="component" value="Unassembled WGS sequence"/>
</dbReference>
<feature type="compositionally biased region" description="Low complexity" evidence="8">
    <location>
        <begin position="1"/>
        <end position="22"/>
    </location>
</feature>
<comment type="caution">
    <text evidence="9">The sequence shown here is derived from an EMBL/GenBank/DDBJ whole genome shotgun (WGS) entry which is preliminary data.</text>
</comment>
<dbReference type="GO" id="GO:0000045">
    <property type="term" value="P:autophagosome assembly"/>
    <property type="evidence" value="ECO:0007669"/>
    <property type="project" value="InterPro"/>
</dbReference>
<dbReference type="GO" id="GO:0015031">
    <property type="term" value="P:protein transport"/>
    <property type="evidence" value="ECO:0007669"/>
    <property type="project" value="UniProtKB-KW"/>
</dbReference>
<dbReference type="InterPro" id="IPR029071">
    <property type="entry name" value="Ubiquitin-like_domsf"/>
</dbReference>
<keyword evidence="6 7" id="KW-0072">Autophagy</keyword>
<dbReference type="SUPFAM" id="SSF54236">
    <property type="entry name" value="Ubiquitin-like"/>
    <property type="match status" value="1"/>
</dbReference>
<reference evidence="9 10" key="1">
    <citation type="submission" date="2017-04" db="EMBL/GenBank/DDBJ databases">
        <title>Draft genome of the yeast Clavispora lusitaniae type strain CBS 6936.</title>
        <authorList>
            <person name="Durrens P."/>
            <person name="Klopp C."/>
            <person name="Biteau N."/>
            <person name="Fitton-Ouhabi V."/>
            <person name="Dementhon K."/>
            <person name="Accoceberry I."/>
            <person name="Sherman D.J."/>
            <person name="Noel T."/>
        </authorList>
    </citation>
    <scope>NUCLEOTIDE SEQUENCE [LARGE SCALE GENOMIC DNA]</scope>
    <source>
        <strain evidence="9 10">CBS 6936</strain>
    </source>
</reference>
<comment type="function">
    <text evidence="7">Ubiquitin-like protein involved in cytoplasm to vacuole transport (Cvt), autophagy vesicles formation, mitophagy, and nucleophagy.</text>
</comment>
<keyword evidence="4 7" id="KW-1017">Isopeptide bond</keyword>
<gene>
    <name evidence="9" type="ORF">A9F13_19g00176</name>
</gene>
<dbReference type="InterPro" id="IPR007242">
    <property type="entry name" value="Atg12"/>
</dbReference>
<protein>
    <recommendedName>
        <fullName evidence="3 7">Ubiquitin-like protein ATG12</fullName>
    </recommendedName>
</protein>
<dbReference type="Gene3D" id="3.10.20.90">
    <property type="entry name" value="Phosphatidylinositol 3-kinase Catalytic Subunit, Chain A, domain 1"/>
    <property type="match status" value="1"/>
</dbReference>
<keyword evidence="7" id="KW-0472">Membrane</keyword>
<comment type="similarity">
    <text evidence="2 7">Belongs to the ATG12 family.</text>
</comment>
<evidence type="ECO:0000256" key="4">
    <source>
        <dbReference type="ARBA" id="ARBA00022499"/>
    </source>
</evidence>
<dbReference type="GO" id="GO:0000421">
    <property type="term" value="C:autophagosome membrane"/>
    <property type="evidence" value="ECO:0007669"/>
    <property type="project" value="TreeGrafter"/>
</dbReference>
<evidence type="ECO:0000313" key="10">
    <source>
        <dbReference type="Proteomes" id="UP000195602"/>
    </source>
</evidence>
<comment type="subunit">
    <text evidence="7">Forms a conjugate with ATG5.</text>
</comment>
<evidence type="ECO:0000256" key="5">
    <source>
        <dbReference type="ARBA" id="ARBA00022786"/>
    </source>
</evidence>
<evidence type="ECO:0000256" key="7">
    <source>
        <dbReference type="RuleBase" id="RU361201"/>
    </source>
</evidence>
<evidence type="ECO:0000256" key="1">
    <source>
        <dbReference type="ARBA" id="ARBA00004623"/>
    </source>
</evidence>
<evidence type="ECO:0000313" key="9">
    <source>
        <dbReference type="EMBL" id="OVF06621.1"/>
    </source>
</evidence>
<dbReference type="GO" id="GO:0000422">
    <property type="term" value="P:autophagy of mitochondrion"/>
    <property type="evidence" value="ECO:0007669"/>
    <property type="project" value="TreeGrafter"/>
</dbReference>
<dbReference type="GO" id="GO:0061723">
    <property type="term" value="P:glycophagy"/>
    <property type="evidence" value="ECO:0007669"/>
    <property type="project" value="TreeGrafter"/>
</dbReference>
<name>A0AA91PVW8_CLALS</name>
<evidence type="ECO:0000256" key="6">
    <source>
        <dbReference type="ARBA" id="ARBA00023006"/>
    </source>
</evidence>
<dbReference type="PANTHER" id="PTHR13385">
    <property type="entry name" value="AUTOPHAGY PROTEIN 12"/>
    <property type="match status" value="1"/>
</dbReference>
<accession>A0AA91PVW8</accession>
<sequence length="139" mass="15183">MSTLLHSESDSSSNESINNLESPAPEKVPLSTSTILRKAEIPIAETLETRSTTGNKISIRFQPIGSAPALNPLSFKVSGTQTIGSISKFLMRRLRLKTVHIYVSSSFQPTPDEKLGDLYGMYKTNGELILSYCETVAFG</sequence>
<dbReference type="GO" id="GO:0034045">
    <property type="term" value="C:phagophore assembly site membrane"/>
    <property type="evidence" value="ECO:0007669"/>
    <property type="project" value="UniProtKB-SubCell"/>
</dbReference>
<dbReference type="PANTHER" id="PTHR13385:SF0">
    <property type="entry name" value="UBIQUITIN-LIKE PROTEIN ATG12"/>
    <property type="match status" value="1"/>
</dbReference>
<feature type="region of interest" description="Disordered" evidence="8">
    <location>
        <begin position="1"/>
        <end position="31"/>
    </location>
</feature>
<dbReference type="GO" id="GO:0034727">
    <property type="term" value="P:piecemeal microautophagy of the nucleus"/>
    <property type="evidence" value="ECO:0007669"/>
    <property type="project" value="TreeGrafter"/>
</dbReference>
<dbReference type="GO" id="GO:0097352">
    <property type="term" value="P:autophagosome maturation"/>
    <property type="evidence" value="ECO:0007669"/>
    <property type="project" value="TreeGrafter"/>
</dbReference>
<proteinExistence type="inferred from homology"/>
<dbReference type="KEGG" id="clus:A9F13_19g00176"/>